<reference evidence="1 2" key="1">
    <citation type="journal article" date="2019" name="Commun. Biol.">
        <title>The bagworm genome reveals a unique fibroin gene that provides high tensile strength.</title>
        <authorList>
            <person name="Kono N."/>
            <person name="Nakamura H."/>
            <person name="Ohtoshi R."/>
            <person name="Tomita M."/>
            <person name="Numata K."/>
            <person name="Arakawa K."/>
        </authorList>
    </citation>
    <scope>NUCLEOTIDE SEQUENCE [LARGE SCALE GENOMIC DNA]</scope>
</reference>
<gene>
    <name evidence="1" type="ORF">EVAR_35535_1</name>
</gene>
<name>A0A4C1X4U1_EUMVA</name>
<comment type="caution">
    <text evidence="1">The sequence shown here is derived from an EMBL/GenBank/DDBJ whole genome shotgun (WGS) entry which is preliminary data.</text>
</comment>
<dbReference type="Proteomes" id="UP000299102">
    <property type="component" value="Unassembled WGS sequence"/>
</dbReference>
<sequence length="79" mass="9269">MRVREDGHFKTLHITAVQELRRHMLCILCCIIALWRRLGPSQRSQSREQEQEYSSVDREVSLRQRNGNCNSCNIISPLT</sequence>
<keyword evidence="2" id="KW-1185">Reference proteome</keyword>
<evidence type="ECO:0000313" key="1">
    <source>
        <dbReference type="EMBL" id="GBP58756.1"/>
    </source>
</evidence>
<dbReference type="AlphaFoldDB" id="A0A4C1X4U1"/>
<protein>
    <submittedName>
        <fullName evidence="1">Uncharacterized protein</fullName>
    </submittedName>
</protein>
<organism evidence="1 2">
    <name type="scientific">Eumeta variegata</name>
    <name type="common">Bagworm moth</name>
    <name type="synonym">Eumeta japonica</name>
    <dbReference type="NCBI Taxonomy" id="151549"/>
    <lineage>
        <taxon>Eukaryota</taxon>
        <taxon>Metazoa</taxon>
        <taxon>Ecdysozoa</taxon>
        <taxon>Arthropoda</taxon>
        <taxon>Hexapoda</taxon>
        <taxon>Insecta</taxon>
        <taxon>Pterygota</taxon>
        <taxon>Neoptera</taxon>
        <taxon>Endopterygota</taxon>
        <taxon>Lepidoptera</taxon>
        <taxon>Glossata</taxon>
        <taxon>Ditrysia</taxon>
        <taxon>Tineoidea</taxon>
        <taxon>Psychidae</taxon>
        <taxon>Oiketicinae</taxon>
        <taxon>Eumeta</taxon>
    </lineage>
</organism>
<dbReference type="EMBL" id="BGZK01000743">
    <property type="protein sequence ID" value="GBP58756.1"/>
    <property type="molecule type" value="Genomic_DNA"/>
</dbReference>
<accession>A0A4C1X4U1</accession>
<proteinExistence type="predicted"/>
<evidence type="ECO:0000313" key="2">
    <source>
        <dbReference type="Proteomes" id="UP000299102"/>
    </source>
</evidence>